<dbReference type="Proteomes" id="UP000247790">
    <property type="component" value="Unassembled WGS sequence"/>
</dbReference>
<evidence type="ECO:0000313" key="2">
    <source>
        <dbReference type="EMBL" id="PYE47837.1"/>
    </source>
</evidence>
<proteinExistence type="predicted"/>
<keyword evidence="1" id="KW-0472">Membrane</keyword>
<protein>
    <submittedName>
        <fullName evidence="2">Uncharacterized protein</fullName>
    </submittedName>
</protein>
<evidence type="ECO:0000313" key="3">
    <source>
        <dbReference type="Proteomes" id="UP000247790"/>
    </source>
</evidence>
<comment type="caution">
    <text evidence="2">The sequence shown here is derived from an EMBL/GenBank/DDBJ whole genome shotgun (WGS) entry which is preliminary data.</text>
</comment>
<organism evidence="2 3">
    <name type="scientific">Paenibacillus barcinonensis</name>
    <dbReference type="NCBI Taxonomy" id="198119"/>
    <lineage>
        <taxon>Bacteria</taxon>
        <taxon>Bacillati</taxon>
        <taxon>Bacillota</taxon>
        <taxon>Bacilli</taxon>
        <taxon>Bacillales</taxon>
        <taxon>Paenibacillaceae</taxon>
        <taxon>Paenibacillus</taxon>
    </lineage>
</organism>
<feature type="transmembrane region" description="Helical" evidence="1">
    <location>
        <begin position="29"/>
        <end position="48"/>
    </location>
</feature>
<accession>A0A2V4W9K6</accession>
<sequence length="134" mass="16002">MNLICMLVIEILFLRNVIFDENGILKYTLIVILTFILGYIIFLIRRLLFSKPSITLESDHVISTKHRRYDASQIECIYINYRRIGFKLYGKRLVPMDLCFYFHRDQEIAGVEVVHEWAARNDKEIKHKFFQTLA</sequence>
<keyword evidence="1" id="KW-0812">Transmembrane</keyword>
<dbReference type="AlphaFoldDB" id="A0A2V4W9K6"/>
<gene>
    <name evidence="2" type="ORF">DFQ00_111136</name>
</gene>
<keyword evidence="1" id="KW-1133">Transmembrane helix</keyword>
<reference evidence="2 3" key="1">
    <citation type="submission" date="2018-06" db="EMBL/GenBank/DDBJ databases">
        <title>Genomic Encyclopedia of Type Strains, Phase III (KMG-III): the genomes of soil and plant-associated and newly described type strains.</title>
        <authorList>
            <person name="Whitman W."/>
        </authorList>
    </citation>
    <scope>NUCLEOTIDE SEQUENCE [LARGE SCALE GENOMIC DNA]</scope>
    <source>
        <strain evidence="2 3">CECT 7022</strain>
    </source>
</reference>
<evidence type="ECO:0000256" key="1">
    <source>
        <dbReference type="SAM" id="Phobius"/>
    </source>
</evidence>
<dbReference type="EMBL" id="QJSW01000011">
    <property type="protein sequence ID" value="PYE47837.1"/>
    <property type="molecule type" value="Genomic_DNA"/>
</dbReference>
<name>A0A2V4W9K6_PAEBA</name>